<gene>
    <name evidence="2" type="ORF">GOARA_021_00110</name>
</gene>
<reference evidence="2 3" key="1">
    <citation type="submission" date="2011-11" db="EMBL/GenBank/DDBJ databases">
        <title>Whole genome shotgun sequence of Gordonia araii NBRC 100433.</title>
        <authorList>
            <person name="Yoshida Y."/>
            <person name="Hosoyama A."/>
            <person name="Tsuchikane K."/>
            <person name="Katsumata H."/>
            <person name="Yamazaki S."/>
            <person name="Fujita N."/>
        </authorList>
    </citation>
    <scope>NUCLEOTIDE SEQUENCE [LARGE SCALE GENOMIC DNA]</scope>
    <source>
        <strain evidence="2 3">NBRC 100433</strain>
    </source>
</reference>
<proteinExistence type="predicted"/>
<evidence type="ECO:0000256" key="1">
    <source>
        <dbReference type="SAM" id="SignalP"/>
    </source>
</evidence>
<dbReference type="EMBL" id="BAEE01000021">
    <property type="protein sequence ID" value="GAB08774.1"/>
    <property type="molecule type" value="Genomic_DNA"/>
</dbReference>
<sequence>MIRPAGFGGTRGLVLASVLAATLWWEAPSAAAADVTLALPNGTQRGDGVTIVKTRERARVGPSMAANGAGRSVWVSGDVRVLAPGIDTRRAGPFNFPRGEDAMPGSNGTSSTGAAASLSIGYVVGCQVEIGAMQAGLGGSISVVTILDSFGGSFSLPLAPGRIIYAQIERKQLTKPGTYYFNWRNSQMDIQGCGGYAQARSRVTLEVTGSDHQKITLWGRPFSIG</sequence>
<dbReference type="STRING" id="1073574.GOARA_021_00110"/>
<protein>
    <recommendedName>
        <fullName evidence="4">MspA family protein</fullName>
    </recommendedName>
</protein>
<accession>G7GYU9</accession>
<keyword evidence="1" id="KW-0732">Signal</keyword>
<dbReference type="Pfam" id="PF09203">
    <property type="entry name" value="MspA"/>
    <property type="match status" value="1"/>
</dbReference>
<feature type="chain" id="PRO_5003495462" description="MspA family protein" evidence="1">
    <location>
        <begin position="33"/>
        <end position="225"/>
    </location>
</feature>
<keyword evidence="3" id="KW-1185">Reference proteome</keyword>
<comment type="caution">
    <text evidence="2">The sequence shown here is derived from an EMBL/GenBank/DDBJ whole genome shotgun (WGS) entry which is preliminary data.</text>
</comment>
<evidence type="ECO:0000313" key="3">
    <source>
        <dbReference type="Proteomes" id="UP000035088"/>
    </source>
</evidence>
<evidence type="ECO:0000313" key="2">
    <source>
        <dbReference type="EMBL" id="GAB08774.1"/>
    </source>
</evidence>
<name>G7GYU9_9ACTN</name>
<evidence type="ECO:0008006" key="4">
    <source>
        <dbReference type="Google" id="ProtNLM"/>
    </source>
</evidence>
<feature type="signal peptide" evidence="1">
    <location>
        <begin position="1"/>
        <end position="32"/>
    </location>
</feature>
<dbReference type="Proteomes" id="UP000035088">
    <property type="component" value="Unassembled WGS sequence"/>
</dbReference>
<organism evidence="2 3">
    <name type="scientific">Gordonia araii NBRC 100433</name>
    <dbReference type="NCBI Taxonomy" id="1073574"/>
    <lineage>
        <taxon>Bacteria</taxon>
        <taxon>Bacillati</taxon>
        <taxon>Actinomycetota</taxon>
        <taxon>Actinomycetes</taxon>
        <taxon>Mycobacteriales</taxon>
        <taxon>Gordoniaceae</taxon>
        <taxon>Gordonia</taxon>
    </lineage>
</organism>
<dbReference type="AlphaFoldDB" id="G7GYU9"/>
<dbReference type="InterPro" id="IPR015286">
    <property type="entry name" value="Porin_fam_mycobact-type"/>
</dbReference>